<dbReference type="PANTHER" id="PTHR22984">
    <property type="entry name" value="SERINE/THREONINE-PROTEIN KINASE PIM"/>
    <property type="match status" value="1"/>
</dbReference>
<dbReference type="EC" id="2.7.11.1" evidence="2"/>
<dbReference type="GO" id="GO:0005524">
    <property type="term" value="F:ATP binding"/>
    <property type="evidence" value="ECO:0007669"/>
    <property type="project" value="UniProtKB-KW"/>
</dbReference>
<dbReference type="PANTHER" id="PTHR22984:SF11">
    <property type="entry name" value="AURORA KINASE-RELATED"/>
    <property type="match status" value="1"/>
</dbReference>
<evidence type="ECO:0000256" key="7">
    <source>
        <dbReference type="ARBA" id="ARBA00022840"/>
    </source>
</evidence>
<proteinExistence type="inferred from homology"/>
<keyword evidence="3" id="KW-0723">Serine/threonine-protein kinase</keyword>
<dbReference type="Gene3D" id="1.10.510.10">
    <property type="entry name" value="Transferase(Phosphotransferase) domain 1"/>
    <property type="match status" value="2"/>
</dbReference>
<dbReference type="SUPFAM" id="SSF56112">
    <property type="entry name" value="Protein kinase-like (PK-like)"/>
    <property type="match status" value="2"/>
</dbReference>
<gene>
    <name evidence="11" type="ORF">IRJ41_005805</name>
</gene>
<dbReference type="InterPro" id="IPR011009">
    <property type="entry name" value="Kinase-like_dom_sf"/>
</dbReference>
<dbReference type="AlphaFoldDB" id="A0A9W7WHI5"/>
<keyword evidence="12" id="KW-1185">Reference proteome</keyword>
<evidence type="ECO:0000256" key="9">
    <source>
        <dbReference type="ARBA" id="ARBA00048679"/>
    </source>
</evidence>
<dbReference type="GO" id="GO:0043066">
    <property type="term" value="P:negative regulation of apoptotic process"/>
    <property type="evidence" value="ECO:0007669"/>
    <property type="project" value="TreeGrafter"/>
</dbReference>
<reference evidence="11" key="1">
    <citation type="submission" date="2021-02" db="EMBL/GenBank/DDBJ databases">
        <title>Comparative genomics reveals that relaxation of natural selection precedes convergent phenotypic evolution of cavefish.</title>
        <authorList>
            <person name="Peng Z."/>
        </authorList>
    </citation>
    <scope>NUCLEOTIDE SEQUENCE</scope>
    <source>
        <tissue evidence="11">Muscle</tissue>
    </source>
</reference>
<evidence type="ECO:0000259" key="10">
    <source>
        <dbReference type="PROSITE" id="PS50011"/>
    </source>
</evidence>
<dbReference type="Pfam" id="PF00069">
    <property type="entry name" value="Pkinase"/>
    <property type="match status" value="1"/>
</dbReference>
<evidence type="ECO:0000256" key="1">
    <source>
        <dbReference type="ARBA" id="ARBA00005505"/>
    </source>
</evidence>
<name>A0A9W7WHI5_TRIRA</name>
<evidence type="ECO:0000313" key="11">
    <source>
        <dbReference type="EMBL" id="KAI7799549.1"/>
    </source>
</evidence>
<dbReference type="InterPro" id="IPR051138">
    <property type="entry name" value="PIM_Ser/Thr_kinase"/>
</dbReference>
<sequence length="213" mass="23987">MPRRGTLLVRPVEYTLGCTQVFNLPTSSTDGTRNTGNILVNTRTFNIKLIDFGCALEYTGKPYPNHKYRGAYDYWPPEVKGEAAFEGKTTNVYHLGKLLQKMFPGCRPRVFNLPTSSTDGTRNTGNILVNTRTFNIKLIDFGCALEYTGKPYPNHKYRGAYDYWPPEVKGEAAFEGKTTNVYHLGKLLQKMFPGCRPRVSQGESSDKNTVTHS</sequence>
<keyword evidence="6 11" id="KW-0418">Kinase</keyword>
<evidence type="ECO:0000256" key="8">
    <source>
        <dbReference type="ARBA" id="ARBA00047899"/>
    </source>
</evidence>
<organism evidence="11 12">
    <name type="scientific">Triplophysa rosa</name>
    <name type="common">Cave loach</name>
    <dbReference type="NCBI Taxonomy" id="992332"/>
    <lineage>
        <taxon>Eukaryota</taxon>
        <taxon>Metazoa</taxon>
        <taxon>Chordata</taxon>
        <taxon>Craniata</taxon>
        <taxon>Vertebrata</taxon>
        <taxon>Euteleostomi</taxon>
        <taxon>Actinopterygii</taxon>
        <taxon>Neopterygii</taxon>
        <taxon>Teleostei</taxon>
        <taxon>Ostariophysi</taxon>
        <taxon>Cypriniformes</taxon>
        <taxon>Nemacheilidae</taxon>
        <taxon>Triplophysa</taxon>
    </lineage>
</organism>
<keyword evidence="4" id="KW-0808">Transferase</keyword>
<evidence type="ECO:0000256" key="6">
    <source>
        <dbReference type="ARBA" id="ARBA00022777"/>
    </source>
</evidence>
<dbReference type="GO" id="GO:0005737">
    <property type="term" value="C:cytoplasm"/>
    <property type="evidence" value="ECO:0007669"/>
    <property type="project" value="TreeGrafter"/>
</dbReference>
<dbReference type="GO" id="GO:0007346">
    <property type="term" value="P:regulation of mitotic cell cycle"/>
    <property type="evidence" value="ECO:0007669"/>
    <property type="project" value="TreeGrafter"/>
</dbReference>
<comment type="similarity">
    <text evidence="1">Belongs to the protein kinase superfamily. CAMK Ser/Thr protein kinase family. PIM subfamily.</text>
</comment>
<dbReference type="Proteomes" id="UP001059041">
    <property type="component" value="Linkage Group LG15"/>
</dbReference>
<feature type="domain" description="Protein kinase" evidence="10">
    <location>
        <begin position="1"/>
        <end position="213"/>
    </location>
</feature>
<evidence type="ECO:0000256" key="4">
    <source>
        <dbReference type="ARBA" id="ARBA00022679"/>
    </source>
</evidence>
<dbReference type="PROSITE" id="PS50011">
    <property type="entry name" value="PROTEIN_KINASE_DOM"/>
    <property type="match status" value="1"/>
</dbReference>
<evidence type="ECO:0000256" key="2">
    <source>
        <dbReference type="ARBA" id="ARBA00012513"/>
    </source>
</evidence>
<dbReference type="EMBL" id="JAFHDT010000015">
    <property type="protein sequence ID" value="KAI7799549.1"/>
    <property type="molecule type" value="Genomic_DNA"/>
</dbReference>
<comment type="catalytic activity">
    <reaction evidence="8">
        <text>L-threonyl-[protein] + ATP = O-phospho-L-threonyl-[protein] + ADP + H(+)</text>
        <dbReference type="Rhea" id="RHEA:46608"/>
        <dbReference type="Rhea" id="RHEA-COMP:11060"/>
        <dbReference type="Rhea" id="RHEA-COMP:11605"/>
        <dbReference type="ChEBI" id="CHEBI:15378"/>
        <dbReference type="ChEBI" id="CHEBI:30013"/>
        <dbReference type="ChEBI" id="CHEBI:30616"/>
        <dbReference type="ChEBI" id="CHEBI:61977"/>
        <dbReference type="ChEBI" id="CHEBI:456216"/>
        <dbReference type="EC" id="2.7.11.1"/>
    </reaction>
</comment>
<evidence type="ECO:0000313" key="12">
    <source>
        <dbReference type="Proteomes" id="UP001059041"/>
    </source>
</evidence>
<keyword evidence="7" id="KW-0067">ATP-binding</keyword>
<accession>A0A9W7WHI5</accession>
<dbReference type="GO" id="GO:0004674">
    <property type="term" value="F:protein serine/threonine kinase activity"/>
    <property type="evidence" value="ECO:0007669"/>
    <property type="project" value="UniProtKB-KW"/>
</dbReference>
<keyword evidence="5" id="KW-0547">Nucleotide-binding</keyword>
<comment type="catalytic activity">
    <reaction evidence="9">
        <text>L-seryl-[protein] + ATP = O-phospho-L-seryl-[protein] + ADP + H(+)</text>
        <dbReference type="Rhea" id="RHEA:17989"/>
        <dbReference type="Rhea" id="RHEA-COMP:9863"/>
        <dbReference type="Rhea" id="RHEA-COMP:11604"/>
        <dbReference type="ChEBI" id="CHEBI:15378"/>
        <dbReference type="ChEBI" id="CHEBI:29999"/>
        <dbReference type="ChEBI" id="CHEBI:30616"/>
        <dbReference type="ChEBI" id="CHEBI:83421"/>
        <dbReference type="ChEBI" id="CHEBI:456216"/>
        <dbReference type="EC" id="2.7.11.1"/>
    </reaction>
</comment>
<comment type="caution">
    <text evidence="11">The sequence shown here is derived from an EMBL/GenBank/DDBJ whole genome shotgun (WGS) entry which is preliminary data.</text>
</comment>
<dbReference type="InterPro" id="IPR000719">
    <property type="entry name" value="Prot_kinase_dom"/>
</dbReference>
<evidence type="ECO:0000256" key="5">
    <source>
        <dbReference type="ARBA" id="ARBA00022741"/>
    </source>
</evidence>
<protein>
    <recommendedName>
        <fullName evidence="2">non-specific serine/threonine protein kinase</fullName>
        <ecNumber evidence="2">2.7.11.1</ecNumber>
    </recommendedName>
</protein>
<evidence type="ECO:0000256" key="3">
    <source>
        <dbReference type="ARBA" id="ARBA00022527"/>
    </source>
</evidence>